<dbReference type="AlphaFoldDB" id="A0A5S4EJ66"/>
<dbReference type="EMBL" id="SWAD01000099">
    <property type="protein sequence ID" value="TMQ75380.1"/>
    <property type="molecule type" value="Genomic_DNA"/>
</dbReference>
<sequence>MESNGGDPHRRVQEPSLLPPYHSAHGSAEQRASLCRTLSAARPACCTRVLRSSGTNLRRIWFAGHPKLAATMVVAMQRRVKGKTNVSSK</sequence>
<organism evidence="2 3">
    <name type="scientific">Candidatus Accumulibacter phosphatis</name>
    <dbReference type="NCBI Taxonomy" id="327160"/>
    <lineage>
        <taxon>Bacteria</taxon>
        <taxon>Pseudomonadati</taxon>
        <taxon>Pseudomonadota</taxon>
        <taxon>Betaproteobacteria</taxon>
        <taxon>Candidatus Accumulibacter</taxon>
    </lineage>
</organism>
<evidence type="ECO:0000313" key="3">
    <source>
        <dbReference type="Proteomes" id="UP000306324"/>
    </source>
</evidence>
<comment type="caution">
    <text evidence="2">The sequence shown here is derived from an EMBL/GenBank/DDBJ whole genome shotgun (WGS) entry which is preliminary data.</text>
</comment>
<name>A0A5S4EJ66_9PROT</name>
<reference evidence="2 3" key="1">
    <citation type="submission" date="2019-04" db="EMBL/GenBank/DDBJ databases">
        <title>A novel phosphate-accumulating bacterium identified in bioreactor for phosphate removal from wastewater.</title>
        <authorList>
            <person name="Kotlyarov R.Y."/>
            <person name="Beletsky A.V."/>
            <person name="Kallistova A.Y."/>
            <person name="Dorofeev A.G."/>
            <person name="Nikolaev Y.Y."/>
            <person name="Pimenov N.V."/>
            <person name="Ravin N.V."/>
            <person name="Mardanov A.V."/>
        </authorList>
    </citation>
    <scope>NUCLEOTIDE SEQUENCE [LARGE SCALE GENOMIC DNA]</scope>
    <source>
        <strain evidence="2 3">Bin19</strain>
    </source>
</reference>
<evidence type="ECO:0000256" key="1">
    <source>
        <dbReference type="SAM" id="MobiDB-lite"/>
    </source>
</evidence>
<proteinExistence type="predicted"/>
<dbReference type="Proteomes" id="UP000306324">
    <property type="component" value="Unassembled WGS sequence"/>
</dbReference>
<gene>
    <name evidence="2" type="ORF">ACCUM_1362</name>
</gene>
<evidence type="ECO:0000313" key="2">
    <source>
        <dbReference type="EMBL" id="TMQ75380.1"/>
    </source>
</evidence>
<keyword evidence="3" id="KW-1185">Reference proteome</keyword>
<feature type="region of interest" description="Disordered" evidence="1">
    <location>
        <begin position="1"/>
        <end position="25"/>
    </location>
</feature>
<protein>
    <submittedName>
        <fullName evidence="2">Uncharacterized protein</fullName>
    </submittedName>
</protein>
<accession>A0A5S4EJ66</accession>